<evidence type="ECO:0000256" key="1">
    <source>
        <dbReference type="SAM" id="MobiDB-lite"/>
    </source>
</evidence>
<reference evidence="2" key="1">
    <citation type="submission" date="2018-11" db="EMBL/GenBank/DDBJ databases">
        <authorList>
            <consortium name="Pathogen Informatics"/>
        </authorList>
    </citation>
    <scope>NUCLEOTIDE SEQUENCE</scope>
</reference>
<keyword evidence="3" id="KW-1185">Reference proteome</keyword>
<dbReference type="Proteomes" id="UP000784294">
    <property type="component" value="Unassembled WGS sequence"/>
</dbReference>
<evidence type="ECO:0000313" key="2">
    <source>
        <dbReference type="EMBL" id="VEL17971.1"/>
    </source>
</evidence>
<proteinExistence type="predicted"/>
<dbReference type="AlphaFoldDB" id="A0A448WQY9"/>
<name>A0A448WQY9_9PLAT</name>
<feature type="region of interest" description="Disordered" evidence="1">
    <location>
        <begin position="77"/>
        <end position="98"/>
    </location>
</feature>
<dbReference type="EMBL" id="CAAALY010035065">
    <property type="protein sequence ID" value="VEL17971.1"/>
    <property type="molecule type" value="Genomic_DNA"/>
</dbReference>
<organism evidence="2 3">
    <name type="scientific">Protopolystoma xenopodis</name>
    <dbReference type="NCBI Taxonomy" id="117903"/>
    <lineage>
        <taxon>Eukaryota</taxon>
        <taxon>Metazoa</taxon>
        <taxon>Spiralia</taxon>
        <taxon>Lophotrochozoa</taxon>
        <taxon>Platyhelminthes</taxon>
        <taxon>Monogenea</taxon>
        <taxon>Polyopisthocotylea</taxon>
        <taxon>Polystomatidea</taxon>
        <taxon>Polystomatidae</taxon>
        <taxon>Protopolystoma</taxon>
    </lineage>
</organism>
<gene>
    <name evidence="2" type="ORF">PXEA_LOCUS11411</name>
</gene>
<comment type="caution">
    <text evidence="2">The sequence shown here is derived from an EMBL/GenBank/DDBJ whole genome shotgun (WGS) entry which is preliminary data.</text>
</comment>
<protein>
    <submittedName>
        <fullName evidence="2">Uncharacterized protein</fullName>
    </submittedName>
</protein>
<accession>A0A448WQY9</accession>
<evidence type="ECO:0000313" key="3">
    <source>
        <dbReference type="Proteomes" id="UP000784294"/>
    </source>
</evidence>
<sequence length="122" mass="13754">MDLLMKDYGLELPEIGSCDVMCIGTKRVGRRLQIHFVLVLFDLTQDDLSFGSREDETSFAWLYNLMESFGIEAEVNNSDWDEPASGPPSPYTSKAKRGPRQIDVVGHIVSTGYKENIVMSLY</sequence>